<dbReference type="InterPro" id="IPR015330">
    <property type="entry name" value="DNA_primase/pol_bifunc_N"/>
</dbReference>
<dbReference type="SUPFAM" id="SSF56747">
    <property type="entry name" value="Prim-pol domain"/>
    <property type="match status" value="1"/>
</dbReference>
<reference evidence="3" key="1">
    <citation type="journal article" date="2019" name="Int. J. Syst. Evol. Microbiol.">
        <title>The Global Catalogue of Microorganisms (GCM) 10K type strain sequencing project: providing services to taxonomists for standard genome sequencing and annotation.</title>
        <authorList>
            <consortium name="The Broad Institute Genomics Platform"/>
            <consortium name="The Broad Institute Genome Sequencing Center for Infectious Disease"/>
            <person name="Wu L."/>
            <person name="Ma J."/>
        </authorList>
    </citation>
    <scope>NUCLEOTIDE SEQUENCE [LARGE SCALE GENOMIC DNA]</scope>
    <source>
        <strain evidence="3">JCM 3366</strain>
    </source>
</reference>
<dbReference type="Pfam" id="PF09250">
    <property type="entry name" value="Prim-Pol"/>
    <property type="match status" value="1"/>
</dbReference>
<evidence type="ECO:0000259" key="1">
    <source>
        <dbReference type="SMART" id="SM00943"/>
    </source>
</evidence>
<gene>
    <name evidence="2" type="ORF">ACFPOD_04995</name>
</gene>
<feature type="domain" description="DNA primase/polymerase bifunctional N-terminal" evidence="1">
    <location>
        <begin position="16"/>
        <end position="181"/>
    </location>
</feature>
<sequence>MMLRFEPADSPFAKISDTMVDNGYSVIPCMPGSKWPGRYQRKTWSARYGWQTFGDRLPTDIELRHWNSWPGAGVCLVLNKTIKVLDVDTDDPDIRAALLKVIPDSPVKKRGAKGFSAFYRGSETITSRSFNLGGERVLDLLAYGKQTVIPPTLHPDTGKPYFWTEGSETLIDVPPEDLPELPEDIVDRIEDALSEFGYLPPIERDVVYGDADTAWREINDLALANLDAWVPDLGLPRLHRSMGGYRAVAGYRPSGSGKPTEKRNRHLSIHASGIKDWGDNDRSYTPIDLVMVTRLCAFQDAFDWLRDKLGIEPPKVNVEALKANAERRRNKGDIAPEKPLSIPAEAVNDESVVVEKTSKAVRAPMGEMNPHDTKMQGGIMGAVSRWMLESAWRPVPEFATIGAIAFCAALFGRRYASPTGLGLNLYLMGIAGPGFGKDHPLKALQNLMADAGMQYLVGPGDITSDSALEHVIRQRACFVMPMDEIGVFMQATGGRNAGGYERRIRKVLLDIYTKGDGMWTGKQKVPTQGSGAVNDSAAEPVFNPTVSIMGMSTPTEFYSGLSEANLSDGMVARMTIINASKRPTPRDDREPVIPPRSLVAEVKRVASEYPTSGGNLQNNNWRMPTARPAIYHVPWETPQVKGRWREIEDWQLSVIDDDPSKDGLVSRAAEQTLKLATLRAVSRSPADPKVSMDDVEWGWSIVSQSIWSLESGVDKHMVNGDFEKLCKAILEAVERHGGKMPKSQLLRARGVGKEPRMVSAALQHLAEAQRIYPVPTGGRATVTLMREAA</sequence>
<protein>
    <submittedName>
        <fullName evidence="2">Bifunctional DNA primase/polymerase</fullName>
    </submittedName>
</protein>
<name>A0ABW0T5K9_9HYPH</name>
<keyword evidence="3" id="KW-1185">Reference proteome</keyword>
<dbReference type="RefSeq" id="WP_223019750.1">
    <property type="nucleotide sequence ID" value="NZ_CP078143.1"/>
</dbReference>
<dbReference type="SMART" id="SM00943">
    <property type="entry name" value="Prim-Pol"/>
    <property type="match status" value="1"/>
</dbReference>
<comment type="caution">
    <text evidence="2">The sequence shown here is derived from an EMBL/GenBank/DDBJ whole genome shotgun (WGS) entry which is preliminary data.</text>
</comment>
<evidence type="ECO:0000313" key="3">
    <source>
        <dbReference type="Proteomes" id="UP001596107"/>
    </source>
</evidence>
<proteinExistence type="predicted"/>
<accession>A0ABW0T5K9</accession>
<dbReference type="Proteomes" id="UP001596107">
    <property type="component" value="Unassembled WGS sequence"/>
</dbReference>
<dbReference type="EMBL" id="JBHSNB010000001">
    <property type="protein sequence ID" value="MFC5584457.1"/>
    <property type="molecule type" value="Genomic_DNA"/>
</dbReference>
<organism evidence="2 3">
    <name type="scientific">Nitratireductor kimnyeongensis</name>
    <dbReference type="NCBI Taxonomy" id="430679"/>
    <lineage>
        <taxon>Bacteria</taxon>
        <taxon>Pseudomonadati</taxon>
        <taxon>Pseudomonadota</taxon>
        <taxon>Alphaproteobacteria</taxon>
        <taxon>Hyphomicrobiales</taxon>
        <taxon>Phyllobacteriaceae</taxon>
        <taxon>Nitratireductor</taxon>
    </lineage>
</organism>
<evidence type="ECO:0000313" key="2">
    <source>
        <dbReference type="EMBL" id="MFC5584457.1"/>
    </source>
</evidence>